<proteinExistence type="predicted"/>
<protein>
    <submittedName>
        <fullName evidence="1">Uncharacterized protein</fullName>
    </submittedName>
</protein>
<reference evidence="2" key="1">
    <citation type="journal article" date="2017" name="Cell">
        <title>Insights into land plant evolution garnered from the Marchantia polymorpha genome.</title>
        <authorList>
            <person name="Bowman J.L."/>
            <person name="Kohchi T."/>
            <person name="Yamato K.T."/>
            <person name="Jenkins J."/>
            <person name="Shu S."/>
            <person name="Ishizaki K."/>
            <person name="Yamaoka S."/>
            <person name="Nishihama R."/>
            <person name="Nakamura Y."/>
            <person name="Berger F."/>
            <person name="Adam C."/>
            <person name="Aki S.S."/>
            <person name="Althoff F."/>
            <person name="Araki T."/>
            <person name="Arteaga-Vazquez M.A."/>
            <person name="Balasubrmanian S."/>
            <person name="Barry K."/>
            <person name="Bauer D."/>
            <person name="Boehm C.R."/>
            <person name="Briginshaw L."/>
            <person name="Caballero-Perez J."/>
            <person name="Catarino B."/>
            <person name="Chen F."/>
            <person name="Chiyoda S."/>
            <person name="Chovatia M."/>
            <person name="Davies K.M."/>
            <person name="Delmans M."/>
            <person name="Demura T."/>
            <person name="Dierschke T."/>
            <person name="Dolan L."/>
            <person name="Dorantes-Acosta A.E."/>
            <person name="Eklund D.M."/>
            <person name="Florent S.N."/>
            <person name="Flores-Sandoval E."/>
            <person name="Fujiyama A."/>
            <person name="Fukuzawa H."/>
            <person name="Galik B."/>
            <person name="Grimanelli D."/>
            <person name="Grimwood J."/>
            <person name="Grossniklaus U."/>
            <person name="Hamada T."/>
            <person name="Haseloff J."/>
            <person name="Hetherington A.J."/>
            <person name="Higo A."/>
            <person name="Hirakawa Y."/>
            <person name="Hundley H.N."/>
            <person name="Ikeda Y."/>
            <person name="Inoue K."/>
            <person name="Inoue S.I."/>
            <person name="Ishida S."/>
            <person name="Jia Q."/>
            <person name="Kakita M."/>
            <person name="Kanazawa T."/>
            <person name="Kawai Y."/>
            <person name="Kawashima T."/>
            <person name="Kennedy M."/>
            <person name="Kinose K."/>
            <person name="Kinoshita T."/>
            <person name="Kohara Y."/>
            <person name="Koide E."/>
            <person name="Komatsu K."/>
            <person name="Kopischke S."/>
            <person name="Kubo M."/>
            <person name="Kyozuka J."/>
            <person name="Lagercrantz U."/>
            <person name="Lin S.S."/>
            <person name="Lindquist E."/>
            <person name="Lipzen A.M."/>
            <person name="Lu C.W."/>
            <person name="De Luna E."/>
            <person name="Martienssen R.A."/>
            <person name="Minamino N."/>
            <person name="Mizutani M."/>
            <person name="Mizutani M."/>
            <person name="Mochizuki N."/>
            <person name="Monte I."/>
            <person name="Mosher R."/>
            <person name="Nagasaki H."/>
            <person name="Nakagami H."/>
            <person name="Naramoto S."/>
            <person name="Nishitani K."/>
            <person name="Ohtani M."/>
            <person name="Okamoto T."/>
            <person name="Okumura M."/>
            <person name="Phillips J."/>
            <person name="Pollak B."/>
            <person name="Reinders A."/>
            <person name="Rovekamp M."/>
            <person name="Sano R."/>
            <person name="Sawa S."/>
            <person name="Schmid M.W."/>
            <person name="Shirakawa M."/>
            <person name="Solano R."/>
            <person name="Spunde A."/>
            <person name="Suetsugu N."/>
            <person name="Sugano S."/>
            <person name="Sugiyama A."/>
            <person name="Sun R."/>
            <person name="Suzuki Y."/>
            <person name="Takenaka M."/>
            <person name="Takezawa D."/>
            <person name="Tomogane H."/>
            <person name="Tsuzuki M."/>
            <person name="Ueda T."/>
            <person name="Umeda M."/>
            <person name="Ward J.M."/>
            <person name="Watanabe Y."/>
            <person name="Yazaki K."/>
            <person name="Yokoyama R."/>
            <person name="Yoshitake Y."/>
            <person name="Yotsui I."/>
            <person name="Zachgo S."/>
            <person name="Schmutz J."/>
        </authorList>
    </citation>
    <scope>NUCLEOTIDE SEQUENCE [LARGE SCALE GENOMIC DNA]</scope>
    <source>
        <strain evidence="2">Tak-1</strain>
    </source>
</reference>
<gene>
    <name evidence="1" type="ORF">MARPO_0114s0012</name>
</gene>
<name>A0A2R6WBG8_MARPO</name>
<evidence type="ECO:0000313" key="1">
    <source>
        <dbReference type="EMBL" id="PTQ31192.1"/>
    </source>
</evidence>
<feature type="non-terminal residue" evidence="1">
    <location>
        <position position="78"/>
    </location>
</feature>
<evidence type="ECO:0000313" key="2">
    <source>
        <dbReference type="Proteomes" id="UP000244005"/>
    </source>
</evidence>
<dbReference type="EMBL" id="KZ772786">
    <property type="protein sequence ID" value="PTQ31192.1"/>
    <property type="molecule type" value="Genomic_DNA"/>
</dbReference>
<organism evidence="1 2">
    <name type="scientific">Marchantia polymorpha</name>
    <name type="common">Common liverwort</name>
    <name type="synonym">Marchantia aquatica</name>
    <dbReference type="NCBI Taxonomy" id="3197"/>
    <lineage>
        <taxon>Eukaryota</taxon>
        <taxon>Viridiplantae</taxon>
        <taxon>Streptophyta</taxon>
        <taxon>Embryophyta</taxon>
        <taxon>Marchantiophyta</taxon>
        <taxon>Marchantiopsida</taxon>
        <taxon>Marchantiidae</taxon>
        <taxon>Marchantiales</taxon>
        <taxon>Marchantiaceae</taxon>
        <taxon>Marchantia</taxon>
    </lineage>
</organism>
<dbReference type="OrthoDB" id="1936119at2759"/>
<keyword evidence="2" id="KW-1185">Reference proteome</keyword>
<feature type="non-terminal residue" evidence="1">
    <location>
        <position position="1"/>
    </location>
</feature>
<dbReference type="AlphaFoldDB" id="A0A2R6WBG8"/>
<accession>A0A2R6WBG8</accession>
<dbReference type="OMA" id="RRCEPMA"/>
<sequence>TTISLSTPGVNVSIKFLSTVSLLRVSVPVLSLQRTSMPAISSIAVILFVIAPCCARRTVGMAIGIPPINRTKRLSIPA</sequence>
<dbReference type="Proteomes" id="UP000244005">
    <property type="component" value="Unassembled WGS sequence"/>
</dbReference>